<dbReference type="AlphaFoldDB" id="A0A7X1WCL2"/>
<dbReference type="Gene3D" id="3.40.50.720">
    <property type="entry name" value="NAD(P)-binding Rossmann-like Domain"/>
    <property type="match status" value="1"/>
</dbReference>
<evidence type="ECO:0000313" key="1">
    <source>
        <dbReference type="EMBL" id="MQT49403.1"/>
    </source>
</evidence>
<organism evidence="1 3">
    <name type="scientific">Pseudomonas helleri</name>
    <dbReference type="NCBI Taxonomy" id="1608996"/>
    <lineage>
        <taxon>Bacteria</taxon>
        <taxon>Pseudomonadati</taxon>
        <taxon>Pseudomonadota</taxon>
        <taxon>Gammaproteobacteria</taxon>
        <taxon>Pseudomonadales</taxon>
        <taxon>Pseudomonadaceae</taxon>
        <taxon>Pseudomonas</taxon>
    </lineage>
</organism>
<evidence type="ECO:0000313" key="4">
    <source>
        <dbReference type="Proteomes" id="UP000489190"/>
    </source>
</evidence>
<sequence length="123" mass="13618">MFMHNGHNILSLKDYLITLQGQEQAIAHCLEQAESCVGAWAAGNGIEWIILRSTLIYGFGRDKNIVEVARIIQRFGFFPFFGKWLGLLQPVHAHDVALACIAAMKSPNATNRAYNLSSGEVLT</sequence>
<dbReference type="InterPro" id="IPR036291">
    <property type="entry name" value="NAD(P)-bd_dom_sf"/>
</dbReference>
<accession>A0A7X1WCL2</accession>
<comment type="caution">
    <text evidence="1">The sequence shown here is derived from an EMBL/GenBank/DDBJ whole genome shotgun (WGS) entry which is preliminary data.</text>
</comment>
<dbReference type="RefSeq" id="WP_153326721.1">
    <property type="nucleotide sequence ID" value="NZ_WIWI01000007.1"/>
</dbReference>
<dbReference type="EMBL" id="WIWJ01000053">
    <property type="protein sequence ID" value="MQT49403.1"/>
    <property type="molecule type" value="Genomic_DNA"/>
</dbReference>
<evidence type="ECO:0000313" key="2">
    <source>
        <dbReference type="EMBL" id="MQT88202.1"/>
    </source>
</evidence>
<dbReference type="Proteomes" id="UP000441404">
    <property type="component" value="Unassembled WGS sequence"/>
</dbReference>
<dbReference type="SUPFAM" id="SSF51735">
    <property type="entry name" value="NAD(P)-binding Rossmann-fold domains"/>
    <property type="match status" value="1"/>
</dbReference>
<gene>
    <name evidence="2" type="ORF">GHO39_03415</name>
    <name evidence="1" type="ORF">GHO40_22125</name>
</gene>
<dbReference type="EMBL" id="WIWI01000007">
    <property type="protein sequence ID" value="MQT88202.1"/>
    <property type="molecule type" value="Genomic_DNA"/>
</dbReference>
<name>A0A7X1WCL2_9PSED</name>
<evidence type="ECO:0000313" key="3">
    <source>
        <dbReference type="Proteomes" id="UP000441404"/>
    </source>
</evidence>
<protein>
    <recommendedName>
        <fullName evidence="5">NAD-dependent epimerase/dehydratase family protein</fullName>
    </recommendedName>
</protein>
<proteinExistence type="predicted"/>
<evidence type="ECO:0008006" key="5">
    <source>
        <dbReference type="Google" id="ProtNLM"/>
    </source>
</evidence>
<reference evidence="3 4" key="1">
    <citation type="submission" date="2019-10" db="EMBL/GenBank/DDBJ databases">
        <title>Evaluation of single-gene subtyping targets for Pseudomonas.</title>
        <authorList>
            <person name="Reichler S.J."/>
            <person name="Orsi R.H."/>
            <person name="Wiedmann M."/>
            <person name="Martin N.H."/>
            <person name="Murphy S.I."/>
        </authorList>
    </citation>
    <scope>NUCLEOTIDE SEQUENCE [LARGE SCALE GENOMIC DNA]</scope>
    <source>
        <strain evidence="2 4">FSL R10-3254</strain>
        <strain evidence="1 3">FSL R10-3257</strain>
    </source>
</reference>
<dbReference type="Proteomes" id="UP000489190">
    <property type="component" value="Unassembled WGS sequence"/>
</dbReference>